<feature type="domain" description="Bacteriophage T7 tail fibre protein-like N-terminal" evidence="8">
    <location>
        <begin position="3"/>
        <end position="129"/>
    </location>
</feature>
<dbReference type="GO" id="GO:0098671">
    <property type="term" value="P:adhesion receptor-mediated virion attachment to host cell"/>
    <property type="evidence" value="ECO:0007669"/>
    <property type="project" value="UniProtKB-KW"/>
</dbReference>
<evidence type="ECO:0000259" key="9">
    <source>
        <dbReference type="Pfam" id="PF13472"/>
    </source>
</evidence>
<accession>A0A679A2X0</accession>
<dbReference type="InterPro" id="IPR013830">
    <property type="entry name" value="SGNH_hydro"/>
</dbReference>
<comment type="subcellular location">
    <subcellularLocation>
        <location evidence="1">Virion</location>
    </subcellularLocation>
</comment>
<keyword evidence="5" id="KW-0946">Virion</keyword>
<dbReference type="InterPro" id="IPR005604">
    <property type="entry name" value="Phage_T7_tail_fibre-like_N"/>
</dbReference>
<keyword evidence="7" id="KW-1160">Virus entry into host cell</keyword>
<evidence type="ECO:0000259" key="8">
    <source>
        <dbReference type="Pfam" id="PF03906"/>
    </source>
</evidence>
<evidence type="ECO:0000256" key="2">
    <source>
        <dbReference type="ARBA" id="ARBA00022581"/>
    </source>
</evidence>
<keyword evidence="6" id="KW-1233">Viral attachment to host adhesion receptor</keyword>
<sequence>MATKTIVTYTLDGTRTDFDVPFDYLARKFVVVTLIGADRRVLVQTTDYRFATKSQISTTIAHGSGDGYTTIEIRRFTSASERLVDFADGSILRAFDLNVAQLQTIHIAEEARDLTADTIGVNADGNLDARGRRIVNLADGIADGDATNLAQTLRLLGSSGGGGSATPGADLRLPVSQAKTFPLYLEGQRVFITDLGFYYRFTSSRVIITGYPDSTVVVDDEVHKLVAAGGMLVFDEFSRLPELESRNYGKYLAKVRSNQAIQMVSYGDSITYGYRPDGGQYPKPYPKIVAETMTIRTQSTWTELNKGNPSDRSITNYIRTMGDGTTGDISTIMLGVNDVLFGTNNGANPEEISTSVHSVENYVRIMRLFVARELLRGRCVVLLGTTQFVSLNNGPLGGFTAPYLARAYDAAAKQLAGETTCMFVDTKRDVTQQYGISESCHDGLHLREDFLVIFGRRLANVFLHVDYKNPFVLRPGGVFIPNYLHNPIVSNRPLVISAFTGGSSPPIGGGLADLHAAGVMIPNVMTSENSLTLSFYLDADNAVIYPTINATGTDYSFNMILDNGARQPYYASDIDIIPVLRDPTYIVSGKAISGSDKKNRQTENYSQLNAACYFHITTRGWHSISFVTGANSGIASVEGLLCEDWISVKNNDVYGGLTGTLEVKSDGSHTATGRVLGVTNPSTGVYDVQIAALSPNVYEVTPEASQDSAPLTMRVLYKTNSQFRVEFWGAGDVKVAPTEFTLRVHGGR</sequence>
<keyword evidence="4" id="KW-1161">Viral attachment to host cell</keyword>
<reference evidence="10" key="1">
    <citation type="submission" date="2018-12" db="EMBL/GenBank/DDBJ databases">
        <authorList>
            <person name="Shneider M.M."/>
            <person name="Kabanova A.P."/>
            <person name="Korzhenkov A.A."/>
            <person name="Toschakov S.V."/>
            <person name="Miroshnikov K.A."/>
        </authorList>
    </citation>
    <scope>NUCLEOTIDE SEQUENCE [LARGE SCALE GENOMIC DNA]</scope>
</reference>
<protein>
    <submittedName>
        <fullName evidence="10">Tail spike protein</fullName>
    </submittedName>
</protein>
<evidence type="ECO:0000313" key="11">
    <source>
        <dbReference type="Proteomes" id="UP000434467"/>
    </source>
</evidence>
<dbReference type="GO" id="GO:0098015">
    <property type="term" value="C:virus tail"/>
    <property type="evidence" value="ECO:0007669"/>
    <property type="project" value="UniProtKB-KW"/>
</dbReference>
<evidence type="ECO:0000256" key="6">
    <source>
        <dbReference type="ARBA" id="ARBA00023165"/>
    </source>
</evidence>
<gene>
    <name evidence="10" type="ORF">Q19_44</name>
</gene>
<dbReference type="InterPro" id="IPR036514">
    <property type="entry name" value="SGNH_hydro_sf"/>
</dbReference>
<evidence type="ECO:0000256" key="4">
    <source>
        <dbReference type="ARBA" id="ARBA00022804"/>
    </source>
</evidence>
<feature type="domain" description="SGNH hydrolase-type esterase" evidence="9">
    <location>
        <begin position="266"/>
        <end position="447"/>
    </location>
</feature>
<evidence type="ECO:0000313" key="10">
    <source>
        <dbReference type="EMBL" id="AZV02377.1"/>
    </source>
</evidence>
<evidence type="ECO:0000256" key="3">
    <source>
        <dbReference type="ARBA" id="ARBA00022732"/>
    </source>
</evidence>
<name>A0A679A2X0_9CAUD</name>
<evidence type="ECO:0000256" key="7">
    <source>
        <dbReference type="ARBA" id="ARBA00023296"/>
    </source>
</evidence>
<dbReference type="SUPFAM" id="SSF52266">
    <property type="entry name" value="SGNH hydrolase"/>
    <property type="match status" value="1"/>
</dbReference>
<dbReference type="Proteomes" id="UP000434467">
    <property type="component" value="Segment"/>
</dbReference>
<dbReference type="Gene3D" id="3.40.50.1110">
    <property type="entry name" value="SGNH hydrolase"/>
    <property type="match status" value="1"/>
</dbReference>
<keyword evidence="2" id="KW-0945">Host-virus interaction</keyword>
<dbReference type="GO" id="GO:0046718">
    <property type="term" value="P:symbiont entry into host cell"/>
    <property type="evidence" value="ECO:0007669"/>
    <property type="project" value="UniProtKB-KW"/>
</dbReference>
<evidence type="ECO:0000256" key="1">
    <source>
        <dbReference type="ARBA" id="ARBA00004328"/>
    </source>
</evidence>
<proteinExistence type="predicted"/>
<keyword evidence="11" id="KW-1185">Reference proteome</keyword>
<dbReference type="Pfam" id="PF13472">
    <property type="entry name" value="Lipase_GDSL_2"/>
    <property type="match status" value="1"/>
</dbReference>
<organism evidence="10 11">
    <name type="scientific">Pectobacterium phage Q19</name>
    <dbReference type="NCBI Taxonomy" id="2500576"/>
    <lineage>
        <taxon>Viruses</taxon>
        <taxon>Duplodnaviria</taxon>
        <taxon>Heunggongvirae</taxon>
        <taxon>Uroviricota</taxon>
        <taxon>Caudoviricetes</taxon>
        <taxon>Autographivirales</taxon>
        <taxon>Autotranscriptaviridae</taxon>
        <taxon>Studiervirinae</taxon>
        <taxon>Maklayavirus</taxon>
        <taxon>Maklayavirus Q19</taxon>
    </lineage>
</organism>
<dbReference type="EMBL" id="MK290739">
    <property type="protein sequence ID" value="AZV02377.1"/>
    <property type="molecule type" value="Genomic_DNA"/>
</dbReference>
<dbReference type="Pfam" id="PF03906">
    <property type="entry name" value="Phage_T7_tail"/>
    <property type="match status" value="1"/>
</dbReference>
<evidence type="ECO:0000256" key="5">
    <source>
        <dbReference type="ARBA" id="ARBA00022844"/>
    </source>
</evidence>
<keyword evidence="3" id="KW-1227">Viral tail protein</keyword>